<feature type="compositionally biased region" description="Low complexity" evidence="1">
    <location>
        <begin position="53"/>
        <end position="65"/>
    </location>
</feature>
<organism evidence="3">
    <name type="scientific">Dunaliella tertiolecta</name>
    <name type="common">Green alga</name>
    <dbReference type="NCBI Taxonomy" id="3047"/>
    <lineage>
        <taxon>Eukaryota</taxon>
        <taxon>Viridiplantae</taxon>
        <taxon>Chlorophyta</taxon>
        <taxon>core chlorophytes</taxon>
        <taxon>Chlorophyceae</taxon>
        <taxon>CS clade</taxon>
        <taxon>Chlamydomonadales</taxon>
        <taxon>Dunaliellaceae</taxon>
        <taxon>Dunaliella</taxon>
    </lineage>
</organism>
<gene>
    <name evidence="3" type="ORF">DTER00134_LOCUS7180</name>
</gene>
<feature type="compositionally biased region" description="Polar residues" evidence="1">
    <location>
        <begin position="129"/>
        <end position="138"/>
    </location>
</feature>
<feature type="region of interest" description="Disordered" evidence="1">
    <location>
        <begin position="1"/>
        <end position="146"/>
    </location>
</feature>
<protein>
    <submittedName>
        <fullName evidence="3">Uncharacterized protein</fullName>
    </submittedName>
</protein>
<evidence type="ECO:0000256" key="2">
    <source>
        <dbReference type="SAM" id="Phobius"/>
    </source>
</evidence>
<reference evidence="3" key="1">
    <citation type="submission" date="2021-01" db="EMBL/GenBank/DDBJ databases">
        <authorList>
            <person name="Corre E."/>
            <person name="Pelletier E."/>
            <person name="Niang G."/>
            <person name="Scheremetjew M."/>
            <person name="Finn R."/>
            <person name="Kale V."/>
            <person name="Holt S."/>
            <person name="Cochrane G."/>
            <person name="Meng A."/>
            <person name="Brown T."/>
            <person name="Cohen L."/>
        </authorList>
    </citation>
    <scope>NUCLEOTIDE SEQUENCE</scope>
    <source>
        <strain evidence="3">CCMP1320</strain>
    </source>
</reference>
<name>A0A7S3VLY3_DUNTE</name>
<dbReference type="AlphaFoldDB" id="A0A7S3VLY3"/>
<evidence type="ECO:0000256" key="1">
    <source>
        <dbReference type="SAM" id="MobiDB-lite"/>
    </source>
</evidence>
<feature type="compositionally biased region" description="Polar residues" evidence="1">
    <location>
        <begin position="66"/>
        <end position="92"/>
    </location>
</feature>
<dbReference type="EMBL" id="HBIP01012630">
    <property type="protein sequence ID" value="CAE0492107.1"/>
    <property type="molecule type" value="Transcribed_RNA"/>
</dbReference>
<sequence>MLRCGGSCSRMAGRGLGRKSCRGGPSFQSARHHLSLPVPFGPSRHAHPPPFLPSSASASPGPWQPGQETVNGSSFNPQVGAAGQSSSFAPLNSQQAPQQQQQQQQAGTAAAGQAPPSAGSSKEAEAGAQQQPGTTNGANPDEPPSLSTGNFHLMPIHIILFSLIFVGGAGACWCAVA</sequence>
<feature type="compositionally biased region" description="Low complexity" evidence="1">
    <location>
        <begin position="93"/>
        <end position="121"/>
    </location>
</feature>
<keyword evidence="2" id="KW-1133">Transmembrane helix</keyword>
<proteinExistence type="predicted"/>
<accession>A0A7S3VLY3</accession>
<evidence type="ECO:0000313" key="3">
    <source>
        <dbReference type="EMBL" id="CAE0492107.1"/>
    </source>
</evidence>
<feature type="transmembrane region" description="Helical" evidence="2">
    <location>
        <begin position="154"/>
        <end position="176"/>
    </location>
</feature>
<keyword evidence="2" id="KW-0812">Transmembrane</keyword>
<keyword evidence="2" id="KW-0472">Membrane</keyword>